<comment type="caution">
    <text evidence="2">The sequence shown here is derived from an EMBL/GenBank/DDBJ whole genome shotgun (WGS) entry which is preliminary data.</text>
</comment>
<dbReference type="AlphaFoldDB" id="A0A4Y3VM57"/>
<gene>
    <name evidence="2" type="ORF">SSP24_52880</name>
</gene>
<organism evidence="2 3">
    <name type="scientific">Streptomyces spinoverrucosus</name>
    <dbReference type="NCBI Taxonomy" id="284043"/>
    <lineage>
        <taxon>Bacteria</taxon>
        <taxon>Bacillati</taxon>
        <taxon>Actinomycetota</taxon>
        <taxon>Actinomycetes</taxon>
        <taxon>Kitasatosporales</taxon>
        <taxon>Streptomycetaceae</taxon>
        <taxon>Streptomyces</taxon>
    </lineage>
</organism>
<dbReference type="Pfam" id="PF12323">
    <property type="entry name" value="HTH_OrfB_IS605"/>
    <property type="match status" value="1"/>
</dbReference>
<evidence type="ECO:0000313" key="2">
    <source>
        <dbReference type="EMBL" id="GEC07633.1"/>
    </source>
</evidence>
<keyword evidence="3" id="KW-1185">Reference proteome</keyword>
<dbReference type="Proteomes" id="UP000317881">
    <property type="component" value="Unassembled WGS sequence"/>
</dbReference>
<dbReference type="EMBL" id="BJND01000041">
    <property type="protein sequence ID" value="GEC07633.1"/>
    <property type="molecule type" value="Genomic_DNA"/>
</dbReference>
<evidence type="ECO:0000259" key="1">
    <source>
        <dbReference type="Pfam" id="PF12323"/>
    </source>
</evidence>
<accession>A0A4Y3VM57</accession>
<feature type="domain" description="Transposase putative helix-turn-helix" evidence="1">
    <location>
        <begin position="1"/>
        <end position="44"/>
    </location>
</feature>
<proteinExistence type="predicted"/>
<reference evidence="2 3" key="1">
    <citation type="submission" date="2019-06" db="EMBL/GenBank/DDBJ databases">
        <title>Whole genome shotgun sequence of Streptomyces spinoverrucosus NBRC 14228.</title>
        <authorList>
            <person name="Hosoyama A."/>
            <person name="Uohara A."/>
            <person name="Ohji S."/>
            <person name="Ichikawa N."/>
        </authorList>
    </citation>
    <scope>NUCLEOTIDE SEQUENCE [LARGE SCALE GENOMIC DNA]</scope>
    <source>
        <strain evidence="2 3">NBRC 14228</strain>
    </source>
</reference>
<evidence type="ECO:0000313" key="3">
    <source>
        <dbReference type="Proteomes" id="UP000317881"/>
    </source>
</evidence>
<name>A0A4Y3VM57_9ACTN</name>
<protein>
    <recommendedName>
        <fullName evidence="1">Transposase putative helix-turn-helix domain-containing protein</fullName>
    </recommendedName>
</protein>
<sequence>MQLRYSFRLYPDIGQQTALAKAFGCARVVFNDAVRAREDARKAEQPFPTAGQLSRKLITEAKRIAERSWLSEVSAVVLQQSLRDAEKAYRNFFASLKGTRK</sequence>
<dbReference type="InterPro" id="IPR021027">
    <property type="entry name" value="Transposase_put_HTH"/>
</dbReference>